<organism evidence="2">
    <name type="scientific">uncultured Caudovirales phage</name>
    <dbReference type="NCBI Taxonomy" id="2100421"/>
    <lineage>
        <taxon>Viruses</taxon>
        <taxon>Duplodnaviria</taxon>
        <taxon>Heunggongvirae</taxon>
        <taxon>Uroviricota</taxon>
        <taxon>Caudoviricetes</taxon>
        <taxon>Peduoviridae</taxon>
        <taxon>Maltschvirus</taxon>
        <taxon>Maltschvirus maltsch</taxon>
    </lineage>
</organism>
<evidence type="ECO:0000256" key="1">
    <source>
        <dbReference type="SAM" id="MobiDB-lite"/>
    </source>
</evidence>
<protein>
    <submittedName>
        <fullName evidence="2">Uncharacterized protein</fullName>
    </submittedName>
</protein>
<dbReference type="EMBL" id="LR796531">
    <property type="protein sequence ID" value="CAB4149515.1"/>
    <property type="molecule type" value="Genomic_DNA"/>
</dbReference>
<evidence type="ECO:0000313" key="2">
    <source>
        <dbReference type="EMBL" id="CAB4149515.1"/>
    </source>
</evidence>
<reference evidence="2" key="1">
    <citation type="submission" date="2020-04" db="EMBL/GenBank/DDBJ databases">
        <authorList>
            <person name="Chiriac C."/>
            <person name="Salcher M."/>
            <person name="Ghai R."/>
            <person name="Kavagutti S V."/>
        </authorList>
    </citation>
    <scope>NUCLEOTIDE SEQUENCE</scope>
</reference>
<gene>
    <name evidence="2" type="ORF">UFOVP543_4</name>
    <name evidence="3" type="ORF">UFOVP804_32</name>
</gene>
<evidence type="ECO:0000313" key="3">
    <source>
        <dbReference type="EMBL" id="CAB4163615.1"/>
    </source>
</evidence>
<accession>A0A6J5MQT3</accession>
<sequence>MKKPSKRGQCGKNALPKRGLTPTEEIMVRKLAEQYRKDWEAKLLRNKWSKCI</sequence>
<dbReference type="EMBL" id="LR796756">
    <property type="protein sequence ID" value="CAB4163615.1"/>
    <property type="molecule type" value="Genomic_DNA"/>
</dbReference>
<feature type="region of interest" description="Disordered" evidence="1">
    <location>
        <begin position="1"/>
        <end position="21"/>
    </location>
</feature>
<proteinExistence type="predicted"/>
<name>A0A6J5MQT3_9CAUD</name>